<dbReference type="Proteomes" id="UP000649617">
    <property type="component" value="Unassembled WGS sequence"/>
</dbReference>
<name>A0A812W1W8_SYMPI</name>
<proteinExistence type="inferred from homology"/>
<evidence type="ECO:0000256" key="4">
    <source>
        <dbReference type="SAM" id="MobiDB-lite"/>
    </source>
</evidence>
<comment type="similarity">
    <text evidence="1">Belongs to the type-B carboxylesterase/lipase family.</text>
</comment>
<dbReference type="EMBL" id="CAJNIZ010043248">
    <property type="protein sequence ID" value="CAE7655161.1"/>
    <property type="molecule type" value="Genomic_DNA"/>
</dbReference>
<feature type="chain" id="PRO_5033045997" evidence="5">
    <location>
        <begin position="22"/>
        <end position="737"/>
    </location>
</feature>
<keyword evidence="2" id="KW-0378">Hydrolase</keyword>
<evidence type="ECO:0000313" key="7">
    <source>
        <dbReference type="EMBL" id="CAE7655161.1"/>
    </source>
</evidence>
<dbReference type="PANTHER" id="PTHR43918">
    <property type="entry name" value="ACETYLCHOLINESTERASE"/>
    <property type="match status" value="1"/>
</dbReference>
<keyword evidence="8" id="KW-1185">Reference proteome</keyword>
<dbReference type="PRINTS" id="PR00878">
    <property type="entry name" value="CHOLNESTRASE"/>
</dbReference>
<dbReference type="InterPro" id="IPR000997">
    <property type="entry name" value="Cholinesterase"/>
</dbReference>
<gene>
    <name evidence="7" type="primary">BCHE</name>
    <name evidence="7" type="ORF">SPIL2461_LOCUS17578</name>
</gene>
<feature type="compositionally biased region" description="Polar residues" evidence="4">
    <location>
        <begin position="146"/>
        <end position="158"/>
    </location>
</feature>
<feature type="compositionally biased region" description="Basic and acidic residues" evidence="4">
    <location>
        <begin position="651"/>
        <end position="673"/>
    </location>
</feature>
<reference evidence="7" key="1">
    <citation type="submission" date="2021-02" db="EMBL/GenBank/DDBJ databases">
        <authorList>
            <person name="Dougan E. K."/>
            <person name="Rhodes N."/>
            <person name="Thang M."/>
            <person name="Chan C."/>
        </authorList>
    </citation>
    <scope>NUCLEOTIDE SEQUENCE</scope>
</reference>
<evidence type="ECO:0000256" key="2">
    <source>
        <dbReference type="ARBA" id="ARBA00022801"/>
    </source>
</evidence>
<sequence length="737" mass="79842">MQRAYVLLVYALLQVFQASDASGSQCEQHGTISECLAFRLQHGCVWDVPHGQCVPEIPCPERPREACHTELTTGPAAGWDDTRNKCFWDGLGQCRWADECYTPTDARGCMAAGCVWRKLCTPADMSLKPGPGYCFESCSPPKFDLSQGTETHSQSSAEPASKKSPGRMNSRAKRANTGIVHTTSGPVQGLDGMGVQAFLGIPFAQPPVGALRWAAPQKMAPWSEVFQATAFGPACTQSFAYYAANPRNCKGYTRGQCYGYTEDCLTLNVWTPSTTGSRPVMLWIHGGCYVSGSASDSEYNGSALATQEDVVVVSIQYRLGVFGFLGDAILRSRDPKGSTGNYGLLDTVAALQWVHENIAAFGGNPNLVTIFGESSGAGSVSLLLGMKEAWPYYQRGIMESGAGSFWTYITLSGAHANFQKVVSTSKCSNSSSLLSCIVSTSQTIVAEAVDAVPCKDGCTWAPVVDGVLVRGTPLELAQSGSLRPDALLRSIETPIMAGFNLNDGAMFVPGYPFAMLSMSESSMQAYYSDLYGEERVETLEGLFQPETSSKALWMSKYFHAAQACETDFSYSCTAQWVASASELHGSPAFLYKFSETSDMGLVLHGDEIPFVFGTLDSASGPQAQVSRWMMQYWANFARFGNPNGPSRKRNTQHDSHDSHEGAKGSDHLEHSEDLPPWPAWTSQGYGNSLLNISSNPVVVSFPNNSWPGCSFFLEHWDFYSLCLPQSRASTSGKSIVV</sequence>
<dbReference type="InterPro" id="IPR019826">
    <property type="entry name" value="Carboxylesterase_B_AS"/>
</dbReference>
<feature type="signal peptide" evidence="5">
    <location>
        <begin position="1"/>
        <end position="21"/>
    </location>
</feature>
<evidence type="ECO:0000313" key="8">
    <source>
        <dbReference type="Proteomes" id="UP000649617"/>
    </source>
</evidence>
<feature type="region of interest" description="Disordered" evidence="4">
    <location>
        <begin position="643"/>
        <end position="673"/>
    </location>
</feature>
<evidence type="ECO:0000259" key="6">
    <source>
        <dbReference type="Pfam" id="PF00135"/>
    </source>
</evidence>
<evidence type="ECO:0000256" key="1">
    <source>
        <dbReference type="ARBA" id="ARBA00005964"/>
    </source>
</evidence>
<feature type="domain" description="Carboxylesterase type B" evidence="6">
    <location>
        <begin position="178"/>
        <end position="652"/>
    </location>
</feature>
<dbReference type="AlphaFoldDB" id="A0A812W1W8"/>
<feature type="region of interest" description="Disordered" evidence="4">
    <location>
        <begin position="145"/>
        <end position="174"/>
    </location>
</feature>
<dbReference type="PANTHER" id="PTHR43918:SF4">
    <property type="entry name" value="CARBOXYLIC ESTER HYDROLASE"/>
    <property type="match status" value="1"/>
</dbReference>
<dbReference type="PROSITE" id="PS00941">
    <property type="entry name" value="CARBOXYLESTERASE_B_2"/>
    <property type="match status" value="1"/>
</dbReference>
<comment type="caution">
    <text evidence="7">The sequence shown here is derived from an EMBL/GenBank/DDBJ whole genome shotgun (WGS) entry which is preliminary data.</text>
</comment>
<evidence type="ECO:0000256" key="5">
    <source>
        <dbReference type="SAM" id="SignalP"/>
    </source>
</evidence>
<accession>A0A812W1W8</accession>
<evidence type="ECO:0000256" key="3">
    <source>
        <dbReference type="ARBA" id="ARBA00023157"/>
    </source>
</evidence>
<dbReference type="InterPro" id="IPR019819">
    <property type="entry name" value="Carboxylesterase_B_CS"/>
</dbReference>
<keyword evidence="3" id="KW-1015">Disulfide bond</keyword>
<dbReference type="InterPro" id="IPR002018">
    <property type="entry name" value="CarbesteraseB"/>
</dbReference>
<keyword evidence="5" id="KW-0732">Signal</keyword>
<protein>
    <submittedName>
        <fullName evidence="7">BCHE protein</fullName>
    </submittedName>
</protein>
<dbReference type="PROSITE" id="PS00122">
    <property type="entry name" value="CARBOXYLESTERASE_B_1"/>
    <property type="match status" value="1"/>
</dbReference>
<dbReference type="GO" id="GO:0004104">
    <property type="term" value="F:cholinesterase activity"/>
    <property type="evidence" value="ECO:0007669"/>
    <property type="project" value="InterPro"/>
</dbReference>
<organism evidence="7 8">
    <name type="scientific">Symbiodinium pilosum</name>
    <name type="common">Dinoflagellate</name>
    <dbReference type="NCBI Taxonomy" id="2952"/>
    <lineage>
        <taxon>Eukaryota</taxon>
        <taxon>Sar</taxon>
        <taxon>Alveolata</taxon>
        <taxon>Dinophyceae</taxon>
        <taxon>Suessiales</taxon>
        <taxon>Symbiodiniaceae</taxon>
        <taxon>Symbiodinium</taxon>
    </lineage>
</organism>
<dbReference type="InterPro" id="IPR029058">
    <property type="entry name" value="AB_hydrolase_fold"/>
</dbReference>
<dbReference type="InterPro" id="IPR050654">
    <property type="entry name" value="AChE-related_enzymes"/>
</dbReference>
<dbReference type="SUPFAM" id="SSF53474">
    <property type="entry name" value="alpha/beta-Hydrolases"/>
    <property type="match status" value="1"/>
</dbReference>
<dbReference type="OrthoDB" id="423410at2759"/>
<dbReference type="Pfam" id="PF00135">
    <property type="entry name" value="COesterase"/>
    <property type="match status" value="1"/>
</dbReference>
<dbReference type="Gene3D" id="3.40.50.1820">
    <property type="entry name" value="alpha/beta hydrolase"/>
    <property type="match status" value="1"/>
</dbReference>